<sequence>MMVVSSSFFGAFEQARACPPWPQRNPCCTTFWLRHLGRKLSTFSHPVLFVEGVLRLYHYECRHLLLAMGQTSWDPPCDVLLQRIEAIDGNRSFNMATDPSTWTSATKARMWWKGRVTFGVNMGYALYTVCLMDE</sequence>
<gene>
    <name evidence="1" type="ORF">GJ744_005266</name>
</gene>
<comment type="caution">
    <text evidence="1">The sequence shown here is derived from an EMBL/GenBank/DDBJ whole genome shotgun (WGS) entry which is preliminary data.</text>
</comment>
<evidence type="ECO:0000313" key="1">
    <source>
        <dbReference type="EMBL" id="KAF7502678.1"/>
    </source>
</evidence>
<dbReference type="EMBL" id="JAACFV010000228">
    <property type="protein sequence ID" value="KAF7502678.1"/>
    <property type="molecule type" value="Genomic_DNA"/>
</dbReference>
<keyword evidence="2" id="KW-1185">Reference proteome</keyword>
<name>A0A8H7DZN4_9EURO</name>
<proteinExistence type="predicted"/>
<accession>A0A8H7DZN4</accession>
<protein>
    <submittedName>
        <fullName evidence="1">Uncharacterized protein</fullName>
    </submittedName>
</protein>
<dbReference type="Proteomes" id="UP000606974">
    <property type="component" value="Unassembled WGS sequence"/>
</dbReference>
<reference evidence="1" key="1">
    <citation type="submission" date="2020-02" db="EMBL/GenBank/DDBJ databases">
        <authorList>
            <person name="Palmer J.M."/>
        </authorList>
    </citation>
    <scope>NUCLEOTIDE SEQUENCE</scope>
    <source>
        <strain evidence="1">EPUS1.4</strain>
        <tissue evidence="1">Thallus</tissue>
    </source>
</reference>
<organism evidence="1 2">
    <name type="scientific">Endocarpon pusillum</name>
    <dbReference type="NCBI Taxonomy" id="364733"/>
    <lineage>
        <taxon>Eukaryota</taxon>
        <taxon>Fungi</taxon>
        <taxon>Dikarya</taxon>
        <taxon>Ascomycota</taxon>
        <taxon>Pezizomycotina</taxon>
        <taxon>Eurotiomycetes</taxon>
        <taxon>Chaetothyriomycetidae</taxon>
        <taxon>Verrucariales</taxon>
        <taxon>Verrucariaceae</taxon>
        <taxon>Endocarpon</taxon>
    </lineage>
</organism>
<evidence type="ECO:0000313" key="2">
    <source>
        <dbReference type="Proteomes" id="UP000606974"/>
    </source>
</evidence>
<dbReference type="AlphaFoldDB" id="A0A8H7DZN4"/>